<dbReference type="InterPro" id="IPR001841">
    <property type="entry name" value="Znf_RING"/>
</dbReference>
<evidence type="ECO:0000256" key="4">
    <source>
        <dbReference type="ARBA" id="ARBA00004906"/>
    </source>
</evidence>
<reference evidence="17 18" key="1">
    <citation type="submission" date="2018-10" db="EMBL/GenBank/DDBJ databases">
        <title>A high-quality apple genome assembly.</title>
        <authorList>
            <person name="Hu J."/>
        </authorList>
    </citation>
    <scope>NUCLEOTIDE SEQUENCE [LARGE SCALE GENOMIC DNA]</scope>
    <source>
        <strain evidence="18">cv. HFTH1</strain>
        <tissue evidence="17">Young leaf</tissue>
    </source>
</reference>
<dbReference type="PANTHER" id="PTHR11685">
    <property type="entry name" value="RBR FAMILY RING FINGER AND IBR DOMAIN-CONTAINING"/>
    <property type="match status" value="1"/>
</dbReference>
<evidence type="ECO:0000256" key="6">
    <source>
        <dbReference type="ARBA" id="ARBA00012251"/>
    </source>
</evidence>
<feature type="region of interest" description="Disordered" evidence="14">
    <location>
        <begin position="143"/>
        <end position="339"/>
    </location>
</feature>
<evidence type="ECO:0000313" key="17">
    <source>
        <dbReference type="EMBL" id="RXI06239.1"/>
    </source>
</evidence>
<dbReference type="UniPathway" id="UPA00143"/>
<comment type="caution">
    <text evidence="17">The sequence shown here is derived from an EMBL/GenBank/DDBJ whole genome shotgun (WGS) entry which is preliminary data.</text>
</comment>
<evidence type="ECO:0000256" key="2">
    <source>
        <dbReference type="ARBA" id="ARBA00001947"/>
    </source>
</evidence>
<dbReference type="InterPro" id="IPR013083">
    <property type="entry name" value="Znf_RING/FYVE/PHD"/>
</dbReference>
<organism evidence="17 18">
    <name type="scientific">Malus domestica</name>
    <name type="common">Apple</name>
    <name type="synonym">Pyrus malus</name>
    <dbReference type="NCBI Taxonomy" id="3750"/>
    <lineage>
        <taxon>Eukaryota</taxon>
        <taxon>Viridiplantae</taxon>
        <taxon>Streptophyta</taxon>
        <taxon>Embryophyta</taxon>
        <taxon>Tracheophyta</taxon>
        <taxon>Spermatophyta</taxon>
        <taxon>Magnoliopsida</taxon>
        <taxon>eudicotyledons</taxon>
        <taxon>Gunneridae</taxon>
        <taxon>Pentapetalae</taxon>
        <taxon>rosids</taxon>
        <taxon>fabids</taxon>
        <taxon>Rosales</taxon>
        <taxon>Rosaceae</taxon>
        <taxon>Amygdaloideae</taxon>
        <taxon>Maleae</taxon>
        <taxon>Malus</taxon>
    </lineage>
</organism>
<dbReference type="SUPFAM" id="SSF57850">
    <property type="entry name" value="RING/U-box"/>
    <property type="match status" value="3"/>
</dbReference>
<feature type="domain" description="RING-type" evidence="16">
    <location>
        <begin position="438"/>
        <end position="630"/>
    </location>
</feature>
<evidence type="ECO:0000256" key="7">
    <source>
        <dbReference type="ARBA" id="ARBA00022679"/>
    </source>
</evidence>
<evidence type="ECO:0000256" key="12">
    <source>
        <dbReference type="ARBA" id="ARBA00022833"/>
    </source>
</evidence>
<evidence type="ECO:0000256" key="1">
    <source>
        <dbReference type="ARBA" id="ARBA00001798"/>
    </source>
</evidence>
<gene>
    <name evidence="17" type="ORF">DVH24_018281</name>
</gene>
<keyword evidence="10 13" id="KW-0863">Zinc-finger</keyword>
<evidence type="ECO:0000256" key="14">
    <source>
        <dbReference type="SAM" id="MobiDB-lite"/>
    </source>
</evidence>
<dbReference type="GO" id="GO:0016567">
    <property type="term" value="P:protein ubiquitination"/>
    <property type="evidence" value="ECO:0007669"/>
    <property type="project" value="UniProtKB-UniPathway"/>
</dbReference>
<evidence type="ECO:0000256" key="3">
    <source>
        <dbReference type="ARBA" id="ARBA00003976"/>
    </source>
</evidence>
<keyword evidence="11" id="KW-0833">Ubl conjugation pathway</keyword>
<dbReference type="Pfam" id="PF01485">
    <property type="entry name" value="IBR"/>
    <property type="match status" value="1"/>
</dbReference>
<evidence type="ECO:0000256" key="9">
    <source>
        <dbReference type="ARBA" id="ARBA00022737"/>
    </source>
</evidence>
<dbReference type="FunFam" id="3.30.40.10:FF:000230">
    <property type="entry name" value="RBR-type E3 ubiquitin transferase"/>
    <property type="match status" value="1"/>
</dbReference>
<evidence type="ECO:0000256" key="5">
    <source>
        <dbReference type="ARBA" id="ARBA00005884"/>
    </source>
</evidence>
<dbReference type="InterPro" id="IPR031127">
    <property type="entry name" value="E3_UB_ligase_RBR"/>
</dbReference>
<evidence type="ECO:0000256" key="8">
    <source>
        <dbReference type="ARBA" id="ARBA00022723"/>
    </source>
</evidence>
<keyword evidence="9" id="KW-0677">Repeat</keyword>
<dbReference type="SMART" id="SM00647">
    <property type="entry name" value="IBR"/>
    <property type="match status" value="1"/>
</dbReference>
<evidence type="ECO:0000259" key="15">
    <source>
        <dbReference type="PROSITE" id="PS50089"/>
    </source>
</evidence>
<dbReference type="InterPro" id="IPR044066">
    <property type="entry name" value="TRIAD_supradom"/>
</dbReference>
<comment type="cofactor">
    <cofactor evidence="2">
        <name>Zn(2+)</name>
        <dbReference type="ChEBI" id="CHEBI:29105"/>
    </cofactor>
</comment>
<dbReference type="AlphaFoldDB" id="A0A498KDI1"/>
<feature type="compositionally biased region" description="Acidic residues" evidence="14">
    <location>
        <begin position="249"/>
        <end position="262"/>
    </location>
</feature>
<dbReference type="Proteomes" id="UP000290289">
    <property type="component" value="Chromosome 2"/>
</dbReference>
<evidence type="ECO:0000256" key="11">
    <source>
        <dbReference type="ARBA" id="ARBA00022786"/>
    </source>
</evidence>
<dbReference type="InterPro" id="IPR002867">
    <property type="entry name" value="IBR_dom"/>
</dbReference>
<keyword evidence="12" id="KW-0862">Zinc</keyword>
<name>A0A498KDI1_MALDO</name>
<dbReference type="PROSITE" id="PS50089">
    <property type="entry name" value="ZF_RING_2"/>
    <property type="match status" value="2"/>
</dbReference>
<dbReference type="SMART" id="SM00184">
    <property type="entry name" value="RING"/>
    <property type="match status" value="2"/>
</dbReference>
<evidence type="ECO:0000256" key="10">
    <source>
        <dbReference type="ARBA" id="ARBA00022771"/>
    </source>
</evidence>
<keyword evidence="18" id="KW-1185">Reference proteome</keyword>
<dbReference type="Gene3D" id="3.30.40.10">
    <property type="entry name" value="Zinc/RING finger domain, C3HC4 (zinc finger)"/>
    <property type="match status" value="2"/>
</dbReference>
<keyword evidence="7" id="KW-0808">Transferase</keyword>
<evidence type="ECO:0000259" key="16">
    <source>
        <dbReference type="PROSITE" id="PS51873"/>
    </source>
</evidence>
<dbReference type="STRING" id="3750.A0A498KDI1"/>
<dbReference type="PROSITE" id="PS00518">
    <property type="entry name" value="ZF_RING_1"/>
    <property type="match status" value="2"/>
</dbReference>
<dbReference type="EC" id="2.3.2.31" evidence="6"/>
<feature type="compositionally biased region" description="Basic and acidic residues" evidence="14">
    <location>
        <begin position="226"/>
        <end position="248"/>
    </location>
</feature>
<feature type="compositionally biased region" description="Polar residues" evidence="14">
    <location>
        <begin position="303"/>
        <end position="314"/>
    </location>
</feature>
<accession>A0A498KDI1</accession>
<feature type="compositionally biased region" description="Basic and acidic residues" evidence="14">
    <location>
        <begin position="268"/>
        <end position="291"/>
    </location>
</feature>
<dbReference type="GO" id="GO:0008270">
    <property type="term" value="F:zinc ion binding"/>
    <property type="evidence" value="ECO:0007669"/>
    <property type="project" value="UniProtKB-KW"/>
</dbReference>
<evidence type="ECO:0000256" key="13">
    <source>
        <dbReference type="PROSITE-ProRule" id="PRU00175"/>
    </source>
</evidence>
<evidence type="ECO:0000313" key="18">
    <source>
        <dbReference type="Proteomes" id="UP000290289"/>
    </source>
</evidence>
<dbReference type="EMBL" id="RDQH01000328">
    <property type="protein sequence ID" value="RXI06239.1"/>
    <property type="molecule type" value="Genomic_DNA"/>
</dbReference>
<keyword evidence="8" id="KW-0479">Metal-binding</keyword>
<feature type="compositionally biased region" description="Basic and acidic residues" evidence="14">
    <location>
        <begin position="204"/>
        <end position="216"/>
    </location>
</feature>
<feature type="domain" description="RING-type" evidence="15">
    <location>
        <begin position="350"/>
        <end position="395"/>
    </location>
</feature>
<feature type="compositionally biased region" description="Acidic residues" evidence="14">
    <location>
        <begin position="143"/>
        <end position="181"/>
    </location>
</feature>
<dbReference type="CDD" id="cd22582">
    <property type="entry name" value="BRcat_RBR_unk"/>
    <property type="match status" value="1"/>
</dbReference>
<comment type="catalytic activity">
    <reaction evidence="1">
        <text>[E2 ubiquitin-conjugating enzyme]-S-ubiquitinyl-L-cysteine + [acceptor protein]-L-lysine = [E2 ubiquitin-conjugating enzyme]-L-cysteine + [acceptor protein]-N(6)-ubiquitinyl-L-lysine.</text>
        <dbReference type="EC" id="2.3.2.31"/>
    </reaction>
</comment>
<comment type="pathway">
    <text evidence="4">Protein modification; protein ubiquitination.</text>
</comment>
<dbReference type="GO" id="GO:0061630">
    <property type="term" value="F:ubiquitin protein ligase activity"/>
    <property type="evidence" value="ECO:0007669"/>
    <property type="project" value="UniProtKB-EC"/>
</dbReference>
<proteinExistence type="inferred from homology"/>
<sequence>MEIKGNLESFGSLANPNSEKRKIEISDYDASSSDNRPSKRARRNISSGDGDKEEEVKSTRSSTSSDKTEKINETINLDLNMPASTDEEDDDRMFLESTWSNNVKQRDCRDGEVEEVEEIKLDLNSTPAPSEGAEGYNFEGEVWSEDWDQQVGGCDDDHDDFDGNDQDYYDDGGYDDNDDDDVGNKRIKLDLNSTPLSEEEVEEQEVRQQEKKEDQRQYQLDEEDRPVEVRYQSEAEEKEKEEEVRPEEGQDQYQEDDEEDDQYCYQSKVEDQRCYQAEEKEVRSEESWHPSEEEEEVVRLPNTARSNLDFSRTPTEGELEDLKNSTIPPAKKWDDEPEHSSDNNHSSFVCEICVQHKVSSEWFALENCGHAYCKDCMIKHVATKLRQNIVSIPCPTPDCVSVPSIVVPFSLLTCLTVGQVLCENLISSNISKDVDDPADFVCTICVEHKEAHDRFDIKNCSHAYCTDCMVKYVVSKLQDNITSIRCPVPNCIGLLEPEYCRPILPPEVFYRRGSALCEAVILGSEKFYCPYKDCSAMLIDDGTEVVRQSVCPNCWRMFCAQCKVPWHEGIKCEEFLKLNKDEREKEDIIRTKDDETALDKQNQCRTAFCYRCGDVLMDNHNHYCPSCEGG</sequence>
<comment type="function">
    <text evidence="3">Might act as an E3 ubiquitin-protein ligase, or as part of E3 complex, which accepts ubiquitin from specific E2 ubiquitin-conjugating enzymes and then transfers it to substrates.</text>
</comment>
<protein>
    <recommendedName>
        <fullName evidence="6">RBR-type E3 ubiquitin transferase</fullName>
        <ecNumber evidence="6">2.3.2.31</ecNumber>
    </recommendedName>
</protein>
<feature type="region of interest" description="Disordered" evidence="14">
    <location>
        <begin position="1"/>
        <end position="90"/>
    </location>
</feature>
<feature type="domain" description="RING-type" evidence="15">
    <location>
        <begin position="442"/>
        <end position="490"/>
    </location>
</feature>
<dbReference type="PROSITE" id="PS51873">
    <property type="entry name" value="TRIAD"/>
    <property type="match status" value="1"/>
</dbReference>
<comment type="similarity">
    <text evidence="5">Belongs to the RBR family. Ariadne subfamily.</text>
</comment>
<dbReference type="InterPro" id="IPR017907">
    <property type="entry name" value="Znf_RING_CS"/>
</dbReference>